<comment type="caution">
    <text evidence="2">The sequence shown here is derived from an EMBL/GenBank/DDBJ whole genome shotgun (WGS) entry which is preliminary data.</text>
</comment>
<dbReference type="EMBL" id="LRGB01001943">
    <property type="protein sequence ID" value="KZS09856.1"/>
    <property type="molecule type" value="Genomic_DNA"/>
</dbReference>
<organism evidence="2 3">
    <name type="scientific">Daphnia magna</name>
    <dbReference type="NCBI Taxonomy" id="35525"/>
    <lineage>
        <taxon>Eukaryota</taxon>
        <taxon>Metazoa</taxon>
        <taxon>Ecdysozoa</taxon>
        <taxon>Arthropoda</taxon>
        <taxon>Crustacea</taxon>
        <taxon>Branchiopoda</taxon>
        <taxon>Diplostraca</taxon>
        <taxon>Cladocera</taxon>
        <taxon>Anomopoda</taxon>
        <taxon>Daphniidae</taxon>
        <taxon>Daphnia</taxon>
    </lineage>
</organism>
<gene>
    <name evidence="2" type="ORF">APZ42_025811</name>
</gene>
<dbReference type="GO" id="GO:0000978">
    <property type="term" value="F:RNA polymerase II cis-regulatory region sequence-specific DNA binding"/>
    <property type="evidence" value="ECO:0007669"/>
    <property type="project" value="TreeGrafter"/>
</dbReference>
<feature type="region of interest" description="Disordered" evidence="1">
    <location>
        <begin position="331"/>
        <end position="359"/>
    </location>
</feature>
<dbReference type="PANTHER" id="PTHR12577:SF6">
    <property type="entry name" value="DACHSHUND, ISOFORM B"/>
    <property type="match status" value="1"/>
</dbReference>
<feature type="compositionally biased region" description="Basic residues" evidence="1">
    <location>
        <begin position="35"/>
        <end position="44"/>
    </location>
</feature>
<name>A0A164SQQ8_9CRUS</name>
<dbReference type="InterPro" id="IPR052417">
    <property type="entry name" value="Dachshund_domain"/>
</dbReference>
<feature type="compositionally biased region" description="Low complexity" evidence="1">
    <location>
        <begin position="202"/>
        <end position="211"/>
    </location>
</feature>
<feature type="compositionally biased region" description="Basic residues" evidence="1">
    <location>
        <begin position="128"/>
        <end position="141"/>
    </location>
</feature>
<evidence type="ECO:0000313" key="3">
    <source>
        <dbReference type="Proteomes" id="UP000076858"/>
    </source>
</evidence>
<feature type="region of interest" description="Disordered" evidence="1">
    <location>
        <begin position="101"/>
        <end position="211"/>
    </location>
</feature>
<reference evidence="2 3" key="1">
    <citation type="submission" date="2016-03" db="EMBL/GenBank/DDBJ databases">
        <title>EvidentialGene: Evidence-directed Construction of Genes on Genomes.</title>
        <authorList>
            <person name="Gilbert D.G."/>
            <person name="Choi J.-H."/>
            <person name="Mockaitis K."/>
            <person name="Colbourne J."/>
            <person name="Pfrender M."/>
        </authorList>
    </citation>
    <scope>NUCLEOTIDE SEQUENCE [LARGE SCALE GENOMIC DNA]</scope>
    <source>
        <strain evidence="2 3">Xinb3</strain>
        <tissue evidence="2">Complete organism</tissue>
    </source>
</reference>
<dbReference type="GO" id="GO:0005667">
    <property type="term" value="C:transcription regulator complex"/>
    <property type="evidence" value="ECO:0007669"/>
    <property type="project" value="TreeGrafter"/>
</dbReference>
<proteinExistence type="predicted"/>
<feature type="region of interest" description="Disordered" evidence="1">
    <location>
        <begin position="22"/>
        <end position="52"/>
    </location>
</feature>
<protein>
    <submittedName>
        <fullName evidence="2">Dachshund-like protein</fullName>
    </submittedName>
</protein>
<feature type="compositionally biased region" description="Basic and acidic residues" evidence="1">
    <location>
        <begin position="142"/>
        <end position="153"/>
    </location>
</feature>
<dbReference type="OrthoDB" id="6436112at2759"/>
<dbReference type="STRING" id="35525.A0A164SQQ8"/>
<feature type="compositionally biased region" description="Low complexity" evidence="1">
    <location>
        <begin position="168"/>
        <end position="180"/>
    </location>
</feature>
<evidence type="ECO:0000256" key="1">
    <source>
        <dbReference type="SAM" id="MobiDB-lite"/>
    </source>
</evidence>
<dbReference type="AlphaFoldDB" id="A0A164SQQ8"/>
<feature type="compositionally biased region" description="Low complexity" evidence="1">
    <location>
        <begin position="346"/>
        <end position="358"/>
    </location>
</feature>
<keyword evidence="3" id="KW-1185">Reference proteome</keyword>
<dbReference type="PANTHER" id="PTHR12577">
    <property type="entry name" value="DACHSHUND"/>
    <property type="match status" value="1"/>
</dbReference>
<dbReference type="GO" id="GO:0005634">
    <property type="term" value="C:nucleus"/>
    <property type="evidence" value="ECO:0007669"/>
    <property type="project" value="TreeGrafter"/>
</dbReference>
<accession>A0A164SQQ8</accession>
<sequence>MQQNLTYFDRCGCCRLKDDRSESEKTSSTLDAKARDHHQHHNGKTRFIQTPKLFRSSASPVLNLSKGCEGVNNNASVSNEDKEIEHHQHSHQDLQAVRDGLQQEEEARRVAEEESAGSSGGEELPSPRPHHHHALVHHPSLRRHDGDDDHSDVNDDDDVDEEKHGKASFGSSFTVSSSTGWQETSDEMERDGSSSPRHSDKSQSQTAAATARASSASAQAAAASAAFNYSAFLNASVGGGDSVMLGSTENLLRNIQGLLKVAAENARQQDRQANYEKVLYQKRLKKERRARRKLADQLELETKRRCQFEEALKTTSSETFLVISEKLNQEIDQERKGQQQQPSSQTTENNETDNTIENRGVYYKNSLLFTNAS</sequence>
<evidence type="ECO:0000313" key="2">
    <source>
        <dbReference type="EMBL" id="KZS09856.1"/>
    </source>
</evidence>
<dbReference type="GO" id="GO:0000981">
    <property type="term" value="F:DNA-binding transcription factor activity, RNA polymerase II-specific"/>
    <property type="evidence" value="ECO:0007669"/>
    <property type="project" value="TreeGrafter"/>
</dbReference>
<dbReference type="Proteomes" id="UP000076858">
    <property type="component" value="Unassembled WGS sequence"/>
</dbReference>